<reference evidence="4 5" key="1">
    <citation type="submission" date="2022-08" db="EMBL/GenBank/DDBJ databases">
        <title>Bacterial and archaeal communities from various locations to study Microbial Dark Matter (Phase II).</title>
        <authorList>
            <person name="Stepanauskas R."/>
        </authorList>
    </citation>
    <scope>NUCLEOTIDE SEQUENCE [LARGE SCALE GENOMIC DNA]</scope>
    <source>
        <strain evidence="4 5">PD1</strain>
    </source>
</reference>
<comment type="caution">
    <text evidence="4">The sequence shown here is derived from an EMBL/GenBank/DDBJ whole genome shotgun (WGS) entry which is preliminary data.</text>
</comment>
<organism evidence="4 5">
    <name type="scientific">Candidatus Fervidibacter sacchari</name>
    <dbReference type="NCBI Taxonomy" id="1448929"/>
    <lineage>
        <taxon>Bacteria</taxon>
        <taxon>Candidatus Fervidibacterota</taxon>
        <taxon>Candidatus Fervidibacter</taxon>
    </lineage>
</organism>
<name>A0ABT2EQC0_9BACT</name>
<feature type="domain" description="CARDB" evidence="1">
    <location>
        <begin position="3441"/>
        <end position="3500"/>
    </location>
</feature>
<sequence length="4389" mass="481676">MQRNGKSRKTVSMLGVAVGILLAAALISWGQLGRTSRAPSSRLQPQGRGPSRQQLQNLEIVAHVKPDAFRPTAVRGRYVYAIGSGNPYGSSPLLAIYDIADPQNIRKVGELTVSGQVYSEQLALVGNYAYLVALEEFQGGGYTINLRIVDVSDPTRPREVGQYAPTGKKVYAVVVGNNYAYVGVSGSGSSALHVLNISNPASPQFVREIANVDDLEGDGGTVAGNRLYLVHGTKGISIWDISQPDNPQRLGSLDTPGVARSVAVSGNYAFVSEGRWFDPGAEKGYLRIVDVSNPANPQIVASVDVGDNNPWFPLALDSANNRLFIGLSDRSQTVVYNISNPTNPVEVWRVEGLFGGADFSARRLVTSPSDGMFVVWDISGTTPNRLGEHGFALRPVVAALKDNYIVTNSKSGLVVFNVANPSQPQFVKHLSLQGFQMSSGRLVFAGDVGIYSHGVGNTNNLFFINFADPTNPQLLQSYTYDLGIYALAIVGDYLYVGHVRGLDFYSISGRNRLDGYSGSTVYALAAKVDPNISGSVLHVARSVWPSSALQIYLINDPPHPHGPVSELRFNDRIDDIAVVGDTVFVVTNKGDLYIVDASDPTNPQQVSSWTNPARDQTYRARILVSGNFAYLSLFTEGLVVLDISSLSVVASMKGVYINEVAVSGNLIYAADSYEGLYILRNLALPQVLPPVIYSVAPNTVPQSPVTLRISGANFQPNAQVWLERASQRLNPTRTSVVGDSVIYAEFNLASASLGKWDIFVRNPDGNIARRPEGLTVATSPDLTITNLNIAPSTNLQVGTPVTLKATVRNAGELSAANFVVRFFAGNRQIGEQPITRLNGNSQAEVSLPWRVLGGNYQLRAVADADNTVAESNEGNNEASLPINLPAPDFVVTSLTISPDQNLKDGTRVQVQATVTNQGGGTVFPATVALLLDEGKFGEQVISEGLDASQNKTLSFSLTLSAGSRKISVVVDPADELPESDETNNRRDLNLPEIPMPDIAITNLQIYPSTNLSPGMSIQLIATLHNFGGATERGFVLHFSVADFSRQVWINGMEANEDKEVEVTWRDIPPGQHRLVATVDPQNVVPETNKANNQATLTVDVSAPDLIAESMEINPASFVSGTTVTVAVTVNISGAGRTFFPIPVRLLDNDVPVGEGQIDPGIPAGRRVIVRIPYQARSGERRLKVIVDPDNRVPEPNENNNTQERTITVPVPDVVISAELLPNNPATGNPFYVRGVVRNDGATTTVPFRVVAEVLDENDRIIATNSLYFSAGMAGSASENLNIAFTRFFEMKKVRVKVVWEISNFQDGNPANDEVLLQLADVAPPDYAVTGLDVQVQEPVGMGRNITFRITVTNRGGSYRLPPGYFVPGVPIRVFVNDQPVATAAVGGLDTNATTTGIANWRIDRPLSNPTVRVVLDPDRQFPDADRTNNETQTQLSLSVQKLDLRPVDVEIVPANQPVGERINIQVRVRKEGTGDYFGPVPVRVIVDDVPLWKASPYLSLTDSSPEGIVWFSWQVTPGNERKVQVIVDPDREVDEQDETNNLLEKTVNYPAEAPDFVVESIDYLPKENVRQGDTVTFTVTVKNKGAAWSGSVQVRLQMNTGFYRNEWSWSFNAGESRTVQFQWPAAPGSDHQVTVDVDPYNNAPESDEANNRLVQFLPLQVAPRPIVEFSWLDYPPSPVAPGSQFTLNWQLSNRGAESVPVTLSVSGLPEGWAQIEPVSGILPANGVLNGQVIVNIPNNWAESREFTMTLQAQANSTTLRQERRFRVDTVPQISGLSPYDGTKTGSTTVEFTWWTQIPSSSEVYIKRPVDPEWQRYTGEQGTFHRVVVSGLRRNSTYLFYVRSAASGGESRSEERRIFVTQAVSFMQAEYSMEARRDYDQRLTVYVINNDRKAHLIKAELVDNPYEDVPAGLLGEGTFDEPARLTPGQKLPITFAAHFQDARQNDYTFRIRVRTLDEQPEQSDEALVKIRVRPPDVRIRIVQIGEDPLSMTKTFRVTNEGTDPATDLTIDPTGLTAEQVGMQPLIQHAYLAPNQSIEFKIFPLLLPPGFRPFGLSDIIDAKVTFENSIAYTIRNFLPFDLYISLNGVEIGSFQNDIPIGFFSFPVPPKVLLPVEVTRSADLRMQPEEVRPIPASVVQPIVQKLQSGVNLKVSYANRSEQLTVQFFENPSRQSASQFYIVNKGRRTISQQVEATHCTNQPIITVPFRNGILNAELTLTKRNFNDAHFFNASKFKLDICVNSFKVVVGANSEEEARAVAERLCNNLTKEPPKPNTVVVTLIGDGPPYKRGKPITVRARVMGEGDMSTATVQATFSNGDRAIILRPAGGNIFEGKWIPTTIPANARVESDGSVWFNVTVTVTAVGCDILQSVSETTNAQIRIGAIKFKFTRITEIDDIDQRVNASDEPWLRWNWSPGQEKVIHFSGVVVDEEGHPVPAAVSVQFQFYPMGLGSLDVDNQQVSASDGRFTFTHKFPIKMPGELKAFFEANHQDIVQLKTKKRITGIILGEYQIQANKEGYKFWRAKVRSRTEESQPVKISATTDTDIKELEISVLALQPDENGRLEWKPLEGAEVELIGISSKRKTNKDGRVTLKIPGVREGETVQVDFELVPDLAIKAVSVPKAYIAHPDASGKIYIFAGSKDGFEIVTDKEGNIRAEPKVGAFMVAGRRFKVSISAGVGSLDGDIARPEQSDPYAHTVTYRPPQSLPEGVSGIALLEIEDSEISLYKTTLQLPVFKDAFLTVRKLGFKEDTPPVPIDLVEVNGVKVVPGTVSGVVQENPQGRPINGVTVTAYVADQVKSTETDGNIGPDAGRFTLRELAENNATLQLQRPIVLLFSDFVEEFARSFDGLRQLGYNTPRFQEQVGFLDHVNQPIFPYRWDLRYETDEQKLQRILDAIKRADAALRLTAEIDPLVKQYYKEWVGALVELVLFFVSEAKVFDKIAGSLSVGKGVGKGVRLSRDASRALRDKLQKIAKEEGAPPFSENDLDVIETLVNDALRDHKGLTDEAIEAVKRNLNPGLRDVVGKGLKSYRDDLSKAVEMMVAGLKADIIGFIKSALKKSGADSADPNDPIQKAINYLIDKVVDSTLNAVLTLLLESSEVSVEALLGLPDKIADQIAELATRLHRSHFQKHVDTGFRQLGRYEHQGDTNEAIRQIEVIKEGIERYRNSYETARAPFSSAASAMTNFINTPGFLEDAANLTGSIIDGILPIGSAFTLVMGPIAIWRISKSVDMAWVKAVGWEREEDLPPDLIAPFFPFPPDLYAPFFPFPFPEHPVLAYATATVTRQFAPIRSRSRQLDEYTSVVNQVRSALQNGNYEQVMQLARNLSEATAAVSDAIQAKFAMVLNALVPASERDNTFPARARQATDAAERSTFYRREFLLWVGSYLAGESDDAGTKAIEASDRALTETQNAMGLLDGAIQHAQSLGVTLPHLLRFTHQVQQVSQTEWRITFTVQNIGGQNSPATNVRFVTTSGINLSPNSWSLPPLAPNASQTITVTARTPQRFRSGFGVIRTTLGTKPEDFNANFAPTIVFLTSKDEVPPFISDPTPKEDEVIRTANPTIAVTVADILSGLDLSSLRMTLDGQQVNATYDIATRRFSYRSTQNLSEGTHTVIVEATDLDGNTARKEWQFTIRLGAPVEITDLKVSPNPFSPNGDGIDDVLNIHFRLSGDAVLTITVVDSQNNIVKTLANEQPFAQGEHDLTWDGKKDDGEMAPTGTYGVRIAIIREGRQTNVVEATVTADQEPLSISGVSVTPERMKLTKETLSVAFNLSQDAQVTVKVYLGENTEDDGYAVRTITVDGKEGANAVSWDGKDDNGRFVKPGTYAVAIEADNITLASRVPLAGKVTVLSLPDLLAAGIGSIDQDGRTVLTALVRNIGAEPAKNIVVRFAVRDMTVGDVTIPALDAGAETSVELPLDPTRQQLISEDISATIDPDDQIEELEEFNNTIKTRTEIRAVRLAHIVPAGVSLVSTPIQLLDASPQAAFGFATPEETKVAWWDPQKAGEIKYRFANEIPAIEPGKGYFVKLPSERTLQWTGLPARISGDGRYVLNLQQGWNLIGLPRPGSVPLSEIQVKRPNENTTLPMVNPDNRLVEPYAWTYSNAERRYQLVYPDIGEFSTLDVFKGYWVYAHEPCQLLIPAQSRSVLVTRKRSQMDGWFFRIEAEAGEFKDVVVVGKSANRMWAQKPPASPEGQTVRLSLVDEQGRAWGAVVSDGDRRMRWRLLLEVDKGVEKVALKFPDLGYLPKGLSAYLIDEATGQRRYLRTTPAVTITLTPNRSATEQRTFQLVIIQGETGLLRIVGLKAESMRGRGIAIQFTLTRPAQTQVEVLTLTGRKVATVESGQSRSAGRHQVIWQGRNNSEVQLPVGIYLVRITATDEEGRQVQATTTARLR</sequence>
<dbReference type="InterPro" id="IPR003961">
    <property type="entry name" value="FN3_dom"/>
</dbReference>
<evidence type="ECO:0000259" key="2">
    <source>
        <dbReference type="Pfam" id="PF13860"/>
    </source>
</evidence>
<feature type="domain" description="FlgD/Vpr Ig-like" evidence="2">
    <location>
        <begin position="4309"/>
        <end position="4374"/>
    </location>
</feature>
<feature type="domain" description="CARDB" evidence="1">
    <location>
        <begin position="1102"/>
        <end position="1203"/>
    </location>
</feature>
<evidence type="ECO:0000313" key="5">
    <source>
        <dbReference type="Proteomes" id="UP001204798"/>
    </source>
</evidence>
<dbReference type="Pfam" id="PF13860">
    <property type="entry name" value="FlgD_ig"/>
    <property type="match status" value="3"/>
</dbReference>
<dbReference type="InterPro" id="IPR013783">
    <property type="entry name" value="Ig-like_fold"/>
</dbReference>
<evidence type="ECO:0000313" key="4">
    <source>
        <dbReference type="EMBL" id="MCS3920146.1"/>
    </source>
</evidence>
<dbReference type="GO" id="GO:0008233">
    <property type="term" value="F:peptidase activity"/>
    <property type="evidence" value="ECO:0007669"/>
    <property type="project" value="UniProtKB-KW"/>
</dbReference>
<dbReference type="CDD" id="cd00063">
    <property type="entry name" value="FN3"/>
    <property type="match status" value="1"/>
</dbReference>
<dbReference type="SUPFAM" id="SSF50998">
    <property type="entry name" value="Quinoprotein alcohol dehydrogenase-like"/>
    <property type="match status" value="1"/>
</dbReference>
<dbReference type="InterPro" id="IPR025965">
    <property type="entry name" value="FlgD/Vpr_Ig-like"/>
</dbReference>
<keyword evidence="5" id="KW-1185">Reference proteome</keyword>
<gene>
    <name evidence="4" type="ORF">M2350_002563</name>
</gene>
<feature type="domain" description="CARDB" evidence="1">
    <location>
        <begin position="887"/>
        <end position="985"/>
    </location>
</feature>
<feature type="domain" description="CARDB" evidence="1">
    <location>
        <begin position="1554"/>
        <end position="1653"/>
    </location>
</feature>
<dbReference type="Pfam" id="PF08309">
    <property type="entry name" value="LVIVD"/>
    <property type="match status" value="5"/>
</dbReference>
<dbReference type="SUPFAM" id="SSF75011">
    <property type="entry name" value="3-carboxy-cis,cis-mucoante lactonizing enzyme"/>
    <property type="match status" value="1"/>
</dbReference>
<feature type="domain" description="CARDB" evidence="1">
    <location>
        <begin position="1338"/>
        <end position="1432"/>
    </location>
</feature>
<dbReference type="Gene3D" id="2.130.10.10">
    <property type="entry name" value="YVTN repeat-like/Quinoprotein amine dehydrogenase"/>
    <property type="match status" value="1"/>
</dbReference>
<dbReference type="RefSeq" id="WP_259097930.1">
    <property type="nucleotide sequence ID" value="NZ_CP130454.1"/>
</dbReference>
<keyword evidence="4" id="KW-0645">Protease</keyword>
<dbReference type="GO" id="GO:0006508">
    <property type="term" value="P:proteolysis"/>
    <property type="evidence" value="ECO:0007669"/>
    <property type="project" value="UniProtKB-KW"/>
</dbReference>
<dbReference type="Pfam" id="PF07705">
    <property type="entry name" value="CARDB"/>
    <property type="match status" value="9"/>
</dbReference>
<dbReference type="Pfam" id="PF19077">
    <property type="entry name" value="Big_13"/>
    <property type="match status" value="1"/>
</dbReference>
<feature type="domain" description="Bacterial Ig-like" evidence="3">
    <location>
        <begin position="3548"/>
        <end position="3631"/>
    </location>
</feature>
<feature type="domain" description="CARDB" evidence="1">
    <location>
        <begin position="1446"/>
        <end position="1544"/>
    </location>
</feature>
<accession>A0ABT2EQC0</accession>
<dbReference type="Gene3D" id="2.60.40.10">
    <property type="entry name" value="Immunoglobulins"/>
    <property type="match status" value="10"/>
</dbReference>
<dbReference type="PANTHER" id="PTHR35902">
    <property type="entry name" value="S-LAYER DOMAIN-LIKE PROTEIN-RELATED"/>
    <property type="match status" value="1"/>
</dbReference>
<dbReference type="InterPro" id="IPR011635">
    <property type="entry name" value="CARDB"/>
</dbReference>
<keyword evidence="4" id="KW-0378">Hydrolase</keyword>
<feature type="domain" description="CARDB" evidence="1">
    <location>
        <begin position="779"/>
        <end position="879"/>
    </location>
</feature>
<dbReference type="InterPro" id="IPR015943">
    <property type="entry name" value="WD40/YVTN_repeat-like_dom_sf"/>
</dbReference>
<dbReference type="EMBL" id="JANUCP010000004">
    <property type="protein sequence ID" value="MCS3920146.1"/>
    <property type="molecule type" value="Genomic_DNA"/>
</dbReference>
<feature type="domain" description="CARDB" evidence="1">
    <location>
        <begin position="996"/>
        <end position="1095"/>
    </location>
</feature>
<dbReference type="Gene3D" id="2.60.40.4070">
    <property type="match status" value="3"/>
</dbReference>
<proteinExistence type="predicted"/>
<evidence type="ECO:0000259" key="3">
    <source>
        <dbReference type="Pfam" id="PF19077"/>
    </source>
</evidence>
<protein>
    <submittedName>
        <fullName evidence="4">Subtilase family serine protease/flagellar hook assembly protein FlgD</fullName>
    </submittedName>
</protein>
<dbReference type="SUPFAM" id="SSF69322">
    <property type="entry name" value="Tricorn protease domain 2"/>
    <property type="match status" value="1"/>
</dbReference>
<feature type="domain" description="FlgD/Vpr Ig-like" evidence="2">
    <location>
        <begin position="3761"/>
        <end position="3831"/>
    </location>
</feature>
<dbReference type="PANTHER" id="PTHR35902:SF3">
    <property type="entry name" value="NPCBM-ASSOCIATED, NEW3 DOMAIN OF ALPHA-GALACTOSIDASE"/>
    <property type="match status" value="1"/>
</dbReference>
<dbReference type="InterPro" id="IPR044016">
    <property type="entry name" value="Big_13"/>
</dbReference>
<evidence type="ECO:0000259" key="1">
    <source>
        <dbReference type="Pfam" id="PF07705"/>
    </source>
</evidence>
<dbReference type="InterPro" id="IPR011047">
    <property type="entry name" value="Quinoprotein_ADH-like_sf"/>
</dbReference>
<feature type="domain" description="FlgD/Vpr Ig-like" evidence="2">
    <location>
        <begin position="3661"/>
        <end position="3721"/>
    </location>
</feature>
<feature type="domain" description="CARDB" evidence="1">
    <location>
        <begin position="3868"/>
        <end position="3946"/>
    </location>
</feature>
<dbReference type="Proteomes" id="UP001204798">
    <property type="component" value="Unassembled WGS sequence"/>
</dbReference>
<dbReference type="InterPro" id="IPR013211">
    <property type="entry name" value="LVIVD"/>
</dbReference>